<evidence type="ECO:0000313" key="2">
    <source>
        <dbReference type="EMBL" id="BBK22786.1"/>
    </source>
</evidence>
<organism evidence="2 3">
    <name type="scientific">Amedibacterium intestinale</name>
    <dbReference type="NCBI Taxonomy" id="2583452"/>
    <lineage>
        <taxon>Bacteria</taxon>
        <taxon>Bacillati</taxon>
        <taxon>Bacillota</taxon>
        <taxon>Erysipelotrichia</taxon>
        <taxon>Erysipelotrichales</taxon>
        <taxon>Erysipelotrichaceae</taxon>
        <taxon>Amedibacterium</taxon>
    </lineage>
</organism>
<dbReference type="AlphaFoldDB" id="A0A6N4THU5"/>
<sequence>MRKIHLKRTMQWMGKDLVIHVQNENGHIGSVVIGQPYLKGGETHVTMNIWNQVGHKDDHVAAMYVKAAVLKFQCVVTCICGIHLEDICTEEMNKIMKKVQEDINDMLKNG</sequence>
<reference evidence="3" key="1">
    <citation type="submission" date="2019-05" db="EMBL/GenBank/DDBJ databases">
        <title>Complete genome sequencing of Absiella argi strain JCM 30884.</title>
        <authorList>
            <person name="Sakamoto M."/>
            <person name="Murakami T."/>
            <person name="Mori H."/>
        </authorList>
    </citation>
    <scope>NUCLEOTIDE SEQUENCE [LARGE SCALE GENOMIC DNA]</scope>
    <source>
        <strain evidence="3">JCM 30884</strain>
    </source>
</reference>
<gene>
    <name evidence="2" type="ORF">Aargi30884_16890</name>
</gene>
<dbReference type="Pfam" id="PF21758">
    <property type="entry name" value="PAC_bac"/>
    <property type="match status" value="1"/>
</dbReference>
<evidence type="ECO:0000259" key="1">
    <source>
        <dbReference type="Pfam" id="PF21758"/>
    </source>
</evidence>
<feature type="domain" description="Prenylated flavin chaperone LpdD-like" evidence="1">
    <location>
        <begin position="3"/>
        <end position="108"/>
    </location>
</feature>
<dbReference type="Proteomes" id="UP000464754">
    <property type="component" value="Chromosome"/>
</dbReference>
<dbReference type="InterPro" id="IPR048844">
    <property type="entry name" value="LpdD_chaperone-like"/>
</dbReference>
<dbReference type="KEGG" id="aarg:Aargi30884_16890"/>
<evidence type="ECO:0000313" key="3">
    <source>
        <dbReference type="Proteomes" id="UP000464754"/>
    </source>
</evidence>
<keyword evidence="3" id="KW-1185">Reference proteome</keyword>
<accession>A0A6N4THU5</accession>
<dbReference type="EMBL" id="AP019695">
    <property type="protein sequence ID" value="BBK22786.1"/>
    <property type="molecule type" value="Genomic_DNA"/>
</dbReference>
<proteinExistence type="predicted"/>
<dbReference type="RefSeq" id="WP_118276555.1">
    <property type="nucleotide sequence ID" value="NZ_AP019695.1"/>
</dbReference>
<protein>
    <recommendedName>
        <fullName evidence="1">Prenylated flavin chaperone LpdD-like domain-containing protein</fullName>
    </recommendedName>
</protein>
<name>A0A6N4THU5_9FIRM</name>